<evidence type="ECO:0000256" key="14">
    <source>
        <dbReference type="ARBA" id="ARBA00029440"/>
    </source>
</evidence>
<evidence type="ECO:0000256" key="1">
    <source>
        <dbReference type="ARBA" id="ARBA00001917"/>
    </source>
</evidence>
<dbReference type="InterPro" id="IPR017932">
    <property type="entry name" value="GATase_2_dom"/>
</dbReference>
<keyword evidence="12" id="KW-0314">Glutamate biosynthesis</keyword>
<dbReference type="PANTHER" id="PTHR11938">
    <property type="entry name" value="FAD NADPH DEHYDROGENASE/OXIDOREDUCTASE"/>
    <property type="match status" value="1"/>
</dbReference>
<organism evidence="16">
    <name type="scientific">marine metagenome</name>
    <dbReference type="NCBI Taxonomy" id="408172"/>
    <lineage>
        <taxon>unclassified sequences</taxon>
        <taxon>metagenomes</taxon>
        <taxon>ecological metagenomes</taxon>
    </lineage>
</organism>
<evidence type="ECO:0000256" key="8">
    <source>
        <dbReference type="ARBA" id="ARBA00022962"/>
    </source>
</evidence>
<comment type="cofactor">
    <cofactor evidence="2">
        <name>[3Fe-4S] cluster</name>
        <dbReference type="ChEBI" id="CHEBI:21137"/>
    </cofactor>
</comment>
<evidence type="ECO:0000256" key="2">
    <source>
        <dbReference type="ARBA" id="ARBA00001927"/>
    </source>
</evidence>
<dbReference type="GO" id="GO:0046872">
    <property type="term" value="F:metal ion binding"/>
    <property type="evidence" value="ECO:0007669"/>
    <property type="project" value="UniProtKB-KW"/>
</dbReference>
<dbReference type="CDD" id="cd00713">
    <property type="entry name" value="GltS"/>
    <property type="match status" value="1"/>
</dbReference>
<evidence type="ECO:0000256" key="5">
    <source>
        <dbReference type="ARBA" id="ARBA00022630"/>
    </source>
</evidence>
<proteinExistence type="inferred from homology"/>
<dbReference type="GO" id="GO:0006537">
    <property type="term" value="P:glutamate biosynthetic process"/>
    <property type="evidence" value="ECO:0007669"/>
    <property type="project" value="UniProtKB-KW"/>
</dbReference>
<reference evidence="16" key="1">
    <citation type="submission" date="2018-05" db="EMBL/GenBank/DDBJ databases">
        <authorList>
            <person name="Lanie J.A."/>
            <person name="Ng W.-L."/>
            <person name="Kazmierczak K.M."/>
            <person name="Andrzejewski T.M."/>
            <person name="Davidsen T.M."/>
            <person name="Wayne K.J."/>
            <person name="Tettelin H."/>
            <person name="Glass J.I."/>
            <person name="Rusch D."/>
            <person name="Podicherti R."/>
            <person name="Tsui H.-C.T."/>
            <person name="Winkler M.E."/>
        </authorList>
    </citation>
    <scope>NUCLEOTIDE SEQUENCE</scope>
</reference>
<keyword evidence="11" id="KW-0411">Iron-sulfur</keyword>
<evidence type="ECO:0000256" key="10">
    <source>
        <dbReference type="ARBA" id="ARBA00023004"/>
    </source>
</evidence>
<name>A0A381YPQ8_9ZZZZ</name>
<sequence>MKSKKLLRIPLKTGLYDPAYEKDSCGVGMVANIKGIPSRQIMEDAYLVNSRMDHRGGCGFEENTGDGAGILVALPHNFWKKIAKEIGINLPDKGSYAVGNIFLPQDEKEREFCKKEIQNIITLEGQIFLGWRPVPVDPKKADVGPAAKLSQPVIEQLFIESAAGIDQDEFERNLYLIRKQFSHRLRTDKSLTQASLLFACSLSSKVIVYKGMLTPSQLFPFFPDLEQKSFETHLAMVHSRFSTNTFPSWDRAQPNRYMCHNGEINTLKGNVNLISARQGVAESELFGQKLKDLFPIAEPDSSDSGNFDNILEFLMLTGRSLQESIMMMIPEAWQSNTIMNQEKRAFYEYSSSLMEPWDGPASIVFTDGNYIGAVLDRNGLRPSRYYVTKDDKVIMASEVGVLPVDPENVLMKGRL</sequence>
<dbReference type="AlphaFoldDB" id="A0A381YPQ8"/>
<evidence type="ECO:0000256" key="12">
    <source>
        <dbReference type="ARBA" id="ARBA00023164"/>
    </source>
</evidence>
<evidence type="ECO:0000256" key="13">
    <source>
        <dbReference type="ARBA" id="ARBA00023291"/>
    </source>
</evidence>
<gene>
    <name evidence="16" type="ORF">METZ01_LOCUS131341</name>
</gene>
<accession>A0A381YPQ8</accession>
<feature type="domain" description="Glutamine amidotransferase type-2" evidence="15">
    <location>
        <begin position="25"/>
        <end position="415"/>
    </location>
</feature>
<dbReference type="PANTHER" id="PTHR11938:SF133">
    <property type="entry name" value="GLUTAMATE SYNTHASE (NADH)"/>
    <property type="match status" value="1"/>
</dbReference>
<evidence type="ECO:0000256" key="9">
    <source>
        <dbReference type="ARBA" id="ARBA00023002"/>
    </source>
</evidence>
<keyword evidence="9" id="KW-0560">Oxidoreductase</keyword>
<keyword evidence="5" id="KW-0285">Flavoprotein</keyword>
<comment type="cofactor">
    <cofactor evidence="1">
        <name>FMN</name>
        <dbReference type="ChEBI" id="CHEBI:58210"/>
    </cofactor>
</comment>
<protein>
    <recommendedName>
        <fullName evidence="15">Glutamine amidotransferase type-2 domain-containing protein</fullName>
    </recommendedName>
</protein>
<evidence type="ECO:0000313" key="16">
    <source>
        <dbReference type="EMBL" id="SVA78487.1"/>
    </source>
</evidence>
<evidence type="ECO:0000259" key="15">
    <source>
        <dbReference type="PROSITE" id="PS51278"/>
    </source>
</evidence>
<feature type="non-terminal residue" evidence="16">
    <location>
        <position position="415"/>
    </location>
</feature>
<evidence type="ECO:0000256" key="7">
    <source>
        <dbReference type="ARBA" id="ARBA00022723"/>
    </source>
</evidence>
<dbReference type="FunFam" id="3.60.20.10:FF:000043">
    <property type="entry name" value="Glutamate synthase 1 [NADH] chloroplastic"/>
    <property type="match status" value="1"/>
</dbReference>
<dbReference type="SUPFAM" id="SSF56235">
    <property type="entry name" value="N-terminal nucleophile aminohydrolases (Ntn hydrolases)"/>
    <property type="match status" value="1"/>
</dbReference>
<keyword evidence="7" id="KW-0479">Metal-binding</keyword>
<evidence type="ECO:0000256" key="11">
    <source>
        <dbReference type="ARBA" id="ARBA00023014"/>
    </source>
</evidence>
<comment type="similarity">
    <text evidence="3">Belongs to the glutamate synthase family.</text>
</comment>
<evidence type="ECO:0000256" key="6">
    <source>
        <dbReference type="ARBA" id="ARBA00022643"/>
    </source>
</evidence>
<dbReference type="PROSITE" id="PS51278">
    <property type="entry name" value="GATASE_TYPE_2"/>
    <property type="match status" value="1"/>
</dbReference>
<dbReference type="GO" id="GO:0051538">
    <property type="term" value="F:3 iron, 4 sulfur cluster binding"/>
    <property type="evidence" value="ECO:0007669"/>
    <property type="project" value="UniProtKB-KW"/>
</dbReference>
<dbReference type="GO" id="GO:0019676">
    <property type="term" value="P:ammonia assimilation cycle"/>
    <property type="evidence" value="ECO:0007669"/>
    <property type="project" value="TreeGrafter"/>
</dbReference>
<dbReference type="Gene3D" id="3.60.20.10">
    <property type="entry name" value="Glutamine Phosphoribosylpyrophosphate, subunit 1, domain 1"/>
    <property type="match status" value="1"/>
</dbReference>
<keyword evidence="6" id="KW-0288">FMN</keyword>
<keyword evidence="8" id="KW-0315">Glutamine amidotransferase</keyword>
<comment type="pathway">
    <text evidence="14">Amino-acid biosynthesis.</text>
</comment>
<evidence type="ECO:0000256" key="3">
    <source>
        <dbReference type="ARBA" id="ARBA00009716"/>
    </source>
</evidence>
<keyword evidence="4" id="KW-0028">Amino-acid biosynthesis</keyword>
<keyword evidence="10" id="KW-0408">Iron</keyword>
<dbReference type="Pfam" id="PF00310">
    <property type="entry name" value="GATase_2"/>
    <property type="match status" value="1"/>
</dbReference>
<keyword evidence="13" id="KW-0003">3Fe-4S</keyword>
<evidence type="ECO:0000256" key="4">
    <source>
        <dbReference type="ARBA" id="ARBA00022605"/>
    </source>
</evidence>
<dbReference type="InterPro" id="IPR050711">
    <property type="entry name" value="ET-N_metabolism_enzyme"/>
</dbReference>
<dbReference type="GO" id="GO:0015930">
    <property type="term" value="F:glutamate synthase activity"/>
    <property type="evidence" value="ECO:0007669"/>
    <property type="project" value="TreeGrafter"/>
</dbReference>
<dbReference type="InterPro" id="IPR029055">
    <property type="entry name" value="Ntn_hydrolases_N"/>
</dbReference>
<dbReference type="EMBL" id="UINC01018642">
    <property type="protein sequence ID" value="SVA78487.1"/>
    <property type="molecule type" value="Genomic_DNA"/>
</dbReference>